<dbReference type="GeneID" id="110752383"/>
<dbReference type="Proteomes" id="UP000515124">
    <property type="component" value="Unplaced"/>
</dbReference>
<feature type="region of interest" description="Disordered" evidence="1">
    <location>
        <begin position="149"/>
        <end position="170"/>
    </location>
</feature>
<proteinExistence type="predicted"/>
<feature type="chain" id="PRO_5028309770" evidence="2">
    <location>
        <begin position="34"/>
        <end position="170"/>
    </location>
</feature>
<dbReference type="PANTHER" id="PTHR35463">
    <property type="entry name" value="TRANSMEMBRANE PROTEIN"/>
    <property type="match status" value="1"/>
</dbReference>
<reference evidence="4" key="1">
    <citation type="submission" date="2025-08" db="UniProtKB">
        <authorList>
            <consortium name="RefSeq"/>
        </authorList>
    </citation>
    <scope>IDENTIFICATION</scope>
</reference>
<keyword evidence="3" id="KW-1185">Reference proteome</keyword>
<feature type="signal peptide" evidence="2">
    <location>
        <begin position="1"/>
        <end position="33"/>
    </location>
</feature>
<name>A0A6P5RZS2_PRUAV</name>
<evidence type="ECO:0000256" key="1">
    <source>
        <dbReference type="SAM" id="MobiDB-lite"/>
    </source>
</evidence>
<accession>A0A6P5RZS2</accession>
<keyword evidence="2" id="KW-0732">Signal</keyword>
<evidence type="ECO:0000313" key="3">
    <source>
        <dbReference type="Proteomes" id="UP000515124"/>
    </source>
</evidence>
<dbReference type="AlphaFoldDB" id="A0A6P5RZS2"/>
<dbReference type="PANTHER" id="PTHR35463:SF11">
    <property type="entry name" value="TRANSMEMBRANE PROTEIN"/>
    <property type="match status" value="1"/>
</dbReference>
<gene>
    <name evidence="4" type="primary">LOC110752383</name>
</gene>
<dbReference type="KEGG" id="pavi:110752383"/>
<dbReference type="RefSeq" id="XP_021808714.1">
    <property type="nucleotide sequence ID" value="XM_021953022.1"/>
</dbReference>
<evidence type="ECO:0000313" key="4">
    <source>
        <dbReference type="RefSeq" id="XP_021808714.1"/>
    </source>
</evidence>
<evidence type="ECO:0000256" key="2">
    <source>
        <dbReference type="SAM" id="SignalP"/>
    </source>
</evidence>
<organism evidence="3 4">
    <name type="scientific">Prunus avium</name>
    <name type="common">Cherry</name>
    <name type="synonym">Cerasus avium</name>
    <dbReference type="NCBI Taxonomy" id="42229"/>
    <lineage>
        <taxon>Eukaryota</taxon>
        <taxon>Viridiplantae</taxon>
        <taxon>Streptophyta</taxon>
        <taxon>Embryophyta</taxon>
        <taxon>Tracheophyta</taxon>
        <taxon>Spermatophyta</taxon>
        <taxon>Magnoliopsida</taxon>
        <taxon>eudicotyledons</taxon>
        <taxon>Gunneridae</taxon>
        <taxon>Pentapetalae</taxon>
        <taxon>rosids</taxon>
        <taxon>fabids</taxon>
        <taxon>Rosales</taxon>
        <taxon>Rosaceae</taxon>
        <taxon>Amygdaloideae</taxon>
        <taxon>Amygdaleae</taxon>
        <taxon>Prunus</taxon>
    </lineage>
</organism>
<sequence length="170" mass="18735">MELKLRRKNNCSSAVLLILCTILLLVTTSFGSADEGEQQYKVEESRNDDAPEKPSLWKMTRNAFPPYKSYLEKAKALLNQGQAYIFPPSLDFKGSGNNIYDGEEAGSRGGGGAGEKVREVVGNSFGKSKETVDSSAKSAAKLVGETVQKTKEKVKRSFSDRESREPQYEL</sequence>
<protein>
    <submittedName>
        <fullName evidence="4">Uncharacterized protein LOC110752383</fullName>
    </submittedName>
</protein>